<reference evidence="13" key="1">
    <citation type="journal article" date="2021" name="Mol. Ecol. Resour.">
        <title>Apolygus lucorum genome provides insights into omnivorousness and mesophyll feeding.</title>
        <authorList>
            <person name="Liu Y."/>
            <person name="Liu H."/>
            <person name="Wang H."/>
            <person name="Huang T."/>
            <person name="Liu B."/>
            <person name="Yang B."/>
            <person name="Yin L."/>
            <person name="Li B."/>
            <person name="Zhang Y."/>
            <person name="Zhang S."/>
            <person name="Jiang F."/>
            <person name="Zhang X."/>
            <person name="Ren Y."/>
            <person name="Wang B."/>
            <person name="Wang S."/>
            <person name="Lu Y."/>
            <person name="Wu K."/>
            <person name="Fan W."/>
            <person name="Wang G."/>
        </authorList>
    </citation>
    <scope>NUCLEOTIDE SEQUENCE</scope>
    <source>
        <strain evidence="13">12Hb</strain>
    </source>
</reference>
<dbReference type="InterPro" id="IPR002048">
    <property type="entry name" value="EF_hand_dom"/>
</dbReference>
<feature type="domain" description="EF-hand" evidence="12">
    <location>
        <begin position="215"/>
        <end position="250"/>
    </location>
</feature>
<dbReference type="GO" id="GO:0005788">
    <property type="term" value="C:endoplasmic reticulum lumen"/>
    <property type="evidence" value="ECO:0007669"/>
    <property type="project" value="UniProtKB-SubCell"/>
</dbReference>
<evidence type="ECO:0000256" key="1">
    <source>
        <dbReference type="ARBA" id="ARBA00004319"/>
    </source>
</evidence>
<keyword evidence="7" id="KW-0325">Glycoprotein</keyword>
<keyword evidence="8" id="KW-0143">Chaperone</keyword>
<keyword evidence="14" id="KW-1185">Reference proteome</keyword>
<dbReference type="Pfam" id="PF13202">
    <property type="entry name" value="EF-hand_5"/>
    <property type="match status" value="1"/>
</dbReference>
<dbReference type="PANTHER" id="PTHR10827">
    <property type="entry name" value="RETICULOCALBIN"/>
    <property type="match status" value="1"/>
</dbReference>
<evidence type="ECO:0000313" key="13">
    <source>
        <dbReference type="EMBL" id="KAF6216990.1"/>
    </source>
</evidence>
<dbReference type="GO" id="GO:0005509">
    <property type="term" value="F:calcium ion binding"/>
    <property type="evidence" value="ECO:0007669"/>
    <property type="project" value="InterPro"/>
</dbReference>
<evidence type="ECO:0000256" key="11">
    <source>
        <dbReference type="ARBA" id="ARBA00072696"/>
    </source>
</evidence>
<accession>A0A8S9Y6U0</accession>
<dbReference type="CDD" id="cd16226">
    <property type="entry name" value="EFh_CREC_Calumenin_like"/>
    <property type="match status" value="1"/>
</dbReference>
<keyword evidence="2" id="KW-0479">Metal-binding</keyword>
<keyword evidence="6" id="KW-0106">Calcium</keyword>
<evidence type="ECO:0000256" key="5">
    <source>
        <dbReference type="ARBA" id="ARBA00022824"/>
    </source>
</evidence>
<dbReference type="SMART" id="SM00054">
    <property type="entry name" value="EFh"/>
    <property type="match status" value="5"/>
</dbReference>
<name>A0A8S9Y6U0_APOLU</name>
<dbReference type="PROSITE" id="PS50222">
    <property type="entry name" value="EF_HAND_2"/>
    <property type="match status" value="3"/>
</dbReference>
<dbReference type="FunFam" id="1.10.238.10:FF:000104">
    <property type="entry name" value="calumenin isoform X1"/>
    <property type="match status" value="1"/>
</dbReference>
<dbReference type="InterPro" id="IPR011992">
    <property type="entry name" value="EF-hand-dom_pair"/>
</dbReference>
<keyword evidence="5" id="KW-0256">Endoplasmic reticulum</keyword>
<comment type="caution">
    <text evidence="13">The sequence shown here is derived from an EMBL/GenBank/DDBJ whole genome shotgun (WGS) entry which is preliminary data.</text>
</comment>
<dbReference type="Gene3D" id="1.10.238.10">
    <property type="entry name" value="EF-hand"/>
    <property type="match status" value="2"/>
</dbReference>
<comment type="function">
    <text evidence="9">Probable molecular chaperone assisting protein biosynthesis and transport in the endoplasmic reticulum. Required for the proper biosynthesis and transport of pulmonary surfactant-associated protein A/SP-A, pulmonary surfactant-associated protein D/SP-D and the lipid transporter ABCA3. By regulating both the proper expression and the degradation through the endoplasmic reticulum-associated protein degradation pathway of these proteins plays a crucial role in pulmonary surfactant homeostasis. Has an anti-fibrotic activity by negatively regulating the secretion of type I and type III collagens. This calcium-binding protein also transiently associates with immature PCSK6 and regulates its secretion.</text>
</comment>
<dbReference type="OrthoDB" id="293868at2759"/>
<keyword evidence="3" id="KW-0732">Signal</keyword>
<comment type="subunit">
    <text evidence="10">Interacts with PCSK6 (immature form including the propeptide); probably involved in the maturation and the secretion of PCSK6.</text>
</comment>
<feature type="domain" description="EF-hand" evidence="12">
    <location>
        <begin position="269"/>
        <end position="291"/>
    </location>
</feature>
<keyword evidence="4" id="KW-0677">Repeat</keyword>
<evidence type="ECO:0000256" key="8">
    <source>
        <dbReference type="ARBA" id="ARBA00023186"/>
    </source>
</evidence>
<evidence type="ECO:0000256" key="3">
    <source>
        <dbReference type="ARBA" id="ARBA00022729"/>
    </source>
</evidence>
<dbReference type="AlphaFoldDB" id="A0A8S9Y6U0"/>
<dbReference type="SUPFAM" id="SSF47473">
    <property type="entry name" value="EF-hand"/>
    <property type="match status" value="2"/>
</dbReference>
<evidence type="ECO:0000256" key="4">
    <source>
        <dbReference type="ARBA" id="ARBA00022737"/>
    </source>
</evidence>
<evidence type="ECO:0000313" key="14">
    <source>
        <dbReference type="Proteomes" id="UP000466442"/>
    </source>
</evidence>
<evidence type="ECO:0000256" key="10">
    <source>
        <dbReference type="ARBA" id="ARBA00063143"/>
    </source>
</evidence>
<protein>
    <recommendedName>
        <fullName evidence="11">Reticulocalbin-3</fullName>
    </recommendedName>
</protein>
<comment type="subcellular location">
    <subcellularLocation>
        <location evidence="1">Endoplasmic reticulum lumen</location>
    </subcellularLocation>
</comment>
<dbReference type="PROSITE" id="PS00018">
    <property type="entry name" value="EF_HAND_1"/>
    <property type="match status" value="4"/>
</dbReference>
<dbReference type="InterPro" id="IPR018247">
    <property type="entry name" value="EF_Hand_1_Ca_BS"/>
</dbReference>
<evidence type="ECO:0000256" key="2">
    <source>
        <dbReference type="ARBA" id="ARBA00022723"/>
    </source>
</evidence>
<feature type="domain" description="EF-hand" evidence="12">
    <location>
        <begin position="90"/>
        <end position="125"/>
    </location>
</feature>
<evidence type="ECO:0000256" key="7">
    <source>
        <dbReference type="ARBA" id="ARBA00023180"/>
    </source>
</evidence>
<dbReference type="Pfam" id="PF13499">
    <property type="entry name" value="EF-hand_7"/>
    <property type="match status" value="1"/>
</dbReference>
<sequence>MDVSLCLQYLCEMALKGPGSGCSIKLTILICLFQLLFLVSASPKDLKNDLKSKDLDEKDHYKEGIHNAEYDHEAFLGDEAKSFQDLPPEESKKRLGIIVDKIDTNKDGNVSKHELEDWIRYTQQKYVRDNVDRTWKIYNPDNKDVMSWEAYSKAVYGFMKDLSNKELTREEDGVSYQGLYDRDLRRWHAADSNGDNNLTKDEFFAFLHPEETPRLRDLVVLETIESIDKDKDGKISLNEYTRDLFQGEDEEEQPEWLKIEVEHFNVHRDKDKDGFLDNEEVKDWLAPQDYDHADAEAKHLIYEADKNNDEQLSKDEILNSYDVFVGSQATDFGEALIRHDEF</sequence>
<dbReference type="PANTHER" id="PTHR10827:SF52">
    <property type="entry name" value="IP16409P"/>
    <property type="match status" value="1"/>
</dbReference>
<evidence type="ECO:0000256" key="6">
    <source>
        <dbReference type="ARBA" id="ARBA00022837"/>
    </source>
</evidence>
<gene>
    <name evidence="13" type="ORF">GE061_001341</name>
</gene>
<dbReference type="EMBL" id="WIXP02000001">
    <property type="protein sequence ID" value="KAF6216990.1"/>
    <property type="molecule type" value="Genomic_DNA"/>
</dbReference>
<dbReference type="Proteomes" id="UP000466442">
    <property type="component" value="Linkage Group LG1"/>
</dbReference>
<organism evidence="13 14">
    <name type="scientific">Apolygus lucorum</name>
    <name type="common">Small green plant bug</name>
    <name type="synonym">Lygocoris lucorum</name>
    <dbReference type="NCBI Taxonomy" id="248454"/>
    <lineage>
        <taxon>Eukaryota</taxon>
        <taxon>Metazoa</taxon>
        <taxon>Ecdysozoa</taxon>
        <taxon>Arthropoda</taxon>
        <taxon>Hexapoda</taxon>
        <taxon>Insecta</taxon>
        <taxon>Pterygota</taxon>
        <taxon>Neoptera</taxon>
        <taxon>Paraneoptera</taxon>
        <taxon>Hemiptera</taxon>
        <taxon>Heteroptera</taxon>
        <taxon>Panheteroptera</taxon>
        <taxon>Cimicomorpha</taxon>
        <taxon>Miridae</taxon>
        <taxon>Mirini</taxon>
        <taxon>Apolygus</taxon>
    </lineage>
</organism>
<proteinExistence type="predicted"/>
<evidence type="ECO:0000256" key="9">
    <source>
        <dbReference type="ARBA" id="ARBA00056975"/>
    </source>
</evidence>
<evidence type="ECO:0000259" key="12">
    <source>
        <dbReference type="PROSITE" id="PS50222"/>
    </source>
</evidence>
<dbReference type="GO" id="GO:0015031">
    <property type="term" value="P:protein transport"/>
    <property type="evidence" value="ECO:0007669"/>
    <property type="project" value="UniProtKB-ARBA"/>
</dbReference>